<feature type="region of interest" description="Disordered" evidence="1">
    <location>
        <begin position="18"/>
        <end position="53"/>
    </location>
</feature>
<name>A0ABS8S523_DATST</name>
<dbReference type="EMBL" id="JACEIK010000285">
    <property type="protein sequence ID" value="MCD7454103.1"/>
    <property type="molecule type" value="Genomic_DNA"/>
</dbReference>
<feature type="compositionally biased region" description="Low complexity" evidence="1">
    <location>
        <begin position="31"/>
        <end position="43"/>
    </location>
</feature>
<evidence type="ECO:0000313" key="2">
    <source>
        <dbReference type="EMBL" id="MCD7454103.1"/>
    </source>
</evidence>
<keyword evidence="3" id="KW-1185">Reference proteome</keyword>
<comment type="caution">
    <text evidence="2">The sequence shown here is derived from an EMBL/GenBank/DDBJ whole genome shotgun (WGS) entry which is preliminary data.</text>
</comment>
<proteinExistence type="predicted"/>
<organism evidence="2 3">
    <name type="scientific">Datura stramonium</name>
    <name type="common">Jimsonweed</name>
    <name type="synonym">Common thornapple</name>
    <dbReference type="NCBI Taxonomy" id="4076"/>
    <lineage>
        <taxon>Eukaryota</taxon>
        <taxon>Viridiplantae</taxon>
        <taxon>Streptophyta</taxon>
        <taxon>Embryophyta</taxon>
        <taxon>Tracheophyta</taxon>
        <taxon>Spermatophyta</taxon>
        <taxon>Magnoliopsida</taxon>
        <taxon>eudicotyledons</taxon>
        <taxon>Gunneridae</taxon>
        <taxon>Pentapetalae</taxon>
        <taxon>asterids</taxon>
        <taxon>lamiids</taxon>
        <taxon>Solanales</taxon>
        <taxon>Solanaceae</taxon>
        <taxon>Solanoideae</taxon>
        <taxon>Datureae</taxon>
        <taxon>Datura</taxon>
    </lineage>
</organism>
<gene>
    <name evidence="2" type="ORF">HAX54_023465</name>
</gene>
<feature type="non-terminal residue" evidence="2">
    <location>
        <position position="1"/>
    </location>
</feature>
<sequence>LDEGEGREKHRGIRVMVVPSEGGRSKENIGRRCSGRWWRSSGGSERRREKRRG</sequence>
<reference evidence="2 3" key="1">
    <citation type="journal article" date="2021" name="BMC Genomics">
        <title>Datura genome reveals duplications of psychoactive alkaloid biosynthetic genes and high mutation rate following tissue culture.</title>
        <authorList>
            <person name="Rajewski A."/>
            <person name="Carter-House D."/>
            <person name="Stajich J."/>
            <person name="Litt A."/>
        </authorList>
    </citation>
    <scope>NUCLEOTIDE SEQUENCE [LARGE SCALE GENOMIC DNA]</scope>
    <source>
        <strain evidence="2">AR-01</strain>
    </source>
</reference>
<accession>A0ABS8S523</accession>
<evidence type="ECO:0000256" key="1">
    <source>
        <dbReference type="SAM" id="MobiDB-lite"/>
    </source>
</evidence>
<dbReference type="Proteomes" id="UP000823775">
    <property type="component" value="Unassembled WGS sequence"/>
</dbReference>
<evidence type="ECO:0000313" key="3">
    <source>
        <dbReference type="Proteomes" id="UP000823775"/>
    </source>
</evidence>
<protein>
    <submittedName>
        <fullName evidence="2">Uncharacterized protein</fullName>
    </submittedName>
</protein>